<feature type="transmembrane region" description="Helical" evidence="8">
    <location>
        <begin position="159"/>
        <end position="180"/>
    </location>
</feature>
<dbReference type="InterPro" id="IPR011701">
    <property type="entry name" value="MFS"/>
</dbReference>
<dbReference type="PANTHER" id="PTHR43124">
    <property type="entry name" value="PURINE EFFLUX PUMP PBUE"/>
    <property type="match status" value="1"/>
</dbReference>
<accession>A0A0V8JIG8</accession>
<dbReference type="InterPro" id="IPR050189">
    <property type="entry name" value="MFS_Efflux_Transporters"/>
</dbReference>
<feature type="transmembrane region" description="Helical" evidence="8">
    <location>
        <begin position="72"/>
        <end position="93"/>
    </location>
</feature>
<comment type="caution">
    <text evidence="10">The sequence shown here is derived from an EMBL/GenBank/DDBJ whole genome shotgun (WGS) entry which is preliminary data.</text>
</comment>
<dbReference type="InterPro" id="IPR036259">
    <property type="entry name" value="MFS_trans_sf"/>
</dbReference>
<feature type="transmembrane region" description="Helical" evidence="8">
    <location>
        <begin position="99"/>
        <end position="123"/>
    </location>
</feature>
<feature type="domain" description="Major facilitator superfamily (MFS) profile" evidence="9">
    <location>
        <begin position="6"/>
        <end position="398"/>
    </location>
</feature>
<feature type="transmembrane region" description="Helical" evidence="8">
    <location>
        <begin position="281"/>
        <end position="300"/>
    </location>
</feature>
<evidence type="ECO:0000256" key="3">
    <source>
        <dbReference type="ARBA" id="ARBA00022448"/>
    </source>
</evidence>
<dbReference type="InterPro" id="IPR001958">
    <property type="entry name" value="Tet-R_TetA/multi-R_MdtG-like"/>
</dbReference>
<proteinExistence type="inferred from homology"/>
<name>A0A0V8JIG8_9BACI</name>
<comment type="subcellular location">
    <subcellularLocation>
        <location evidence="1">Cell membrane</location>
        <topology evidence="1">Multi-pass membrane protein</topology>
    </subcellularLocation>
</comment>
<dbReference type="GO" id="GO:0022857">
    <property type="term" value="F:transmembrane transporter activity"/>
    <property type="evidence" value="ECO:0007669"/>
    <property type="project" value="InterPro"/>
</dbReference>
<evidence type="ECO:0000256" key="8">
    <source>
        <dbReference type="SAM" id="Phobius"/>
    </source>
</evidence>
<gene>
    <name evidence="10" type="ORF">AS180_16480</name>
</gene>
<evidence type="ECO:0000256" key="2">
    <source>
        <dbReference type="ARBA" id="ARBA00007520"/>
    </source>
</evidence>
<evidence type="ECO:0000256" key="6">
    <source>
        <dbReference type="ARBA" id="ARBA00022989"/>
    </source>
</evidence>
<keyword evidence="5 8" id="KW-0812">Transmembrane</keyword>
<dbReference type="Pfam" id="PF07690">
    <property type="entry name" value="MFS_1"/>
    <property type="match status" value="1"/>
</dbReference>
<evidence type="ECO:0000256" key="1">
    <source>
        <dbReference type="ARBA" id="ARBA00004651"/>
    </source>
</evidence>
<dbReference type="SUPFAM" id="SSF103473">
    <property type="entry name" value="MFS general substrate transporter"/>
    <property type="match status" value="1"/>
</dbReference>
<keyword evidence="3" id="KW-0813">Transport</keyword>
<dbReference type="InterPro" id="IPR005829">
    <property type="entry name" value="Sugar_transporter_CS"/>
</dbReference>
<comment type="similarity">
    <text evidence="2">Belongs to the major facilitator superfamily. TCR/Tet family.</text>
</comment>
<evidence type="ECO:0000259" key="9">
    <source>
        <dbReference type="PROSITE" id="PS50850"/>
    </source>
</evidence>
<dbReference type="InterPro" id="IPR020846">
    <property type="entry name" value="MFS_dom"/>
</dbReference>
<evidence type="ECO:0000313" key="10">
    <source>
        <dbReference type="EMBL" id="KSU86839.1"/>
    </source>
</evidence>
<dbReference type="RefSeq" id="WP_025911595.1">
    <property type="nucleotide sequence ID" value="NZ_KQ758679.1"/>
</dbReference>
<dbReference type="CDD" id="cd17474">
    <property type="entry name" value="MFS_YfmO_like"/>
    <property type="match status" value="1"/>
</dbReference>
<reference evidence="10 11" key="1">
    <citation type="submission" date="2015-11" db="EMBL/GenBank/DDBJ databases">
        <title>Bacillus caseinolyticus sp nov.</title>
        <authorList>
            <person name="Dastager S.G."/>
            <person name="Mawlankar R."/>
        </authorList>
    </citation>
    <scope>NUCLEOTIDE SEQUENCE [LARGE SCALE GENOMIC DNA]</scope>
    <source>
        <strain evidence="10 11">SGD-V-76</strain>
    </source>
</reference>
<dbReference type="EMBL" id="LNQP01000064">
    <property type="protein sequence ID" value="KSU86839.1"/>
    <property type="molecule type" value="Genomic_DNA"/>
</dbReference>
<dbReference type="AlphaFoldDB" id="A0A0V8JIG8"/>
<dbReference type="Gene3D" id="1.20.1250.20">
    <property type="entry name" value="MFS general substrate transporter like domains"/>
    <property type="match status" value="1"/>
</dbReference>
<dbReference type="Proteomes" id="UP000053681">
    <property type="component" value="Unassembled WGS sequence"/>
</dbReference>
<evidence type="ECO:0000256" key="7">
    <source>
        <dbReference type="ARBA" id="ARBA00023136"/>
    </source>
</evidence>
<feature type="transmembrane region" description="Helical" evidence="8">
    <location>
        <begin position="306"/>
        <end position="328"/>
    </location>
</feature>
<keyword evidence="11" id="KW-1185">Reference proteome</keyword>
<feature type="transmembrane region" description="Helical" evidence="8">
    <location>
        <begin position="369"/>
        <end position="389"/>
    </location>
</feature>
<dbReference type="PRINTS" id="PR01035">
    <property type="entry name" value="TCRTETA"/>
</dbReference>
<dbReference type="PROSITE" id="PS00216">
    <property type="entry name" value="SUGAR_TRANSPORT_1"/>
    <property type="match status" value="1"/>
</dbReference>
<keyword evidence="6 8" id="KW-1133">Transmembrane helix</keyword>
<dbReference type="PROSITE" id="PS50850">
    <property type="entry name" value="MFS"/>
    <property type="match status" value="1"/>
</dbReference>
<evidence type="ECO:0000256" key="4">
    <source>
        <dbReference type="ARBA" id="ARBA00022475"/>
    </source>
</evidence>
<evidence type="ECO:0000313" key="11">
    <source>
        <dbReference type="Proteomes" id="UP000053681"/>
    </source>
</evidence>
<keyword evidence="4" id="KW-1003">Cell membrane</keyword>
<feature type="transmembrane region" description="Helical" evidence="8">
    <location>
        <begin position="214"/>
        <end position="235"/>
    </location>
</feature>
<sequence length="405" mass="44316">MKEKLMMISLGLLPLIMVLGNSTLIPLLPNIQQSLGLNELQTGFILSAFTIPAAILIPIAGILSDRYGRKKLILISLTFIMVGSVISFLSMAIPNEAFSILIGGRVIQGMGAAGTTTLAMALVGDVFHNDKRATALGLLEVYNGVGKVIAPIIGATVGLVIWSAVFIVYPLVALMAFLGISRYVENVKGSENVLGIRAYFQQAFRIVYQRKKELFPLFFIGGVGLFIVFGVLYFLSFLIQETYHIDGFFKGTAFFFPLSAMTLASYWSGKRIKNDEALMKKLMLLGTSLLFVTFGLLIFVHSLSVLMFSLTLAFGGLGFVLPCVNMMITSTASDAERGFVVSLYGTTRFLGVALGPIVYGIWMMNEKSMYVYSFLTLLIAGGWLILRIFSSVDIGKRKVVKMKSK</sequence>
<dbReference type="GO" id="GO:0005886">
    <property type="term" value="C:plasma membrane"/>
    <property type="evidence" value="ECO:0007669"/>
    <property type="project" value="UniProtKB-SubCell"/>
</dbReference>
<evidence type="ECO:0000256" key="5">
    <source>
        <dbReference type="ARBA" id="ARBA00022692"/>
    </source>
</evidence>
<feature type="transmembrane region" description="Helical" evidence="8">
    <location>
        <begin position="340"/>
        <end position="363"/>
    </location>
</feature>
<keyword evidence="7 8" id="KW-0472">Membrane</keyword>
<feature type="transmembrane region" description="Helical" evidence="8">
    <location>
        <begin position="40"/>
        <end position="60"/>
    </location>
</feature>
<dbReference type="PANTHER" id="PTHR43124:SF3">
    <property type="entry name" value="CHLORAMPHENICOL EFFLUX PUMP RV0191"/>
    <property type="match status" value="1"/>
</dbReference>
<feature type="transmembrane region" description="Helical" evidence="8">
    <location>
        <begin position="135"/>
        <end position="153"/>
    </location>
</feature>
<feature type="transmembrane region" description="Helical" evidence="8">
    <location>
        <begin position="247"/>
        <end position="269"/>
    </location>
</feature>
<organism evidence="10 11">
    <name type="scientific">Priestia veravalensis</name>
    <dbReference type="NCBI Taxonomy" id="1414648"/>
    <lineage>
        <taxon>Bacteria</taxon>
        <taxon>Bacillati</taxon>
        <taxon>Bacillota</taxon>
        <taxon>Bacilli</taxon>
        <taxon>Bacillales</taxon>
        <taxon>Bacillaceae</taxon>
        <taxon>Priestia</taxon>
    </lineage>
</organism>
<protein>
    <submittedName>
        <fullName evidence="10">MFS transporter</fullName>
    </submittedName>
</protein>